<dbReference type="AlphaFoldDB" id="A0A7H0H917"/>
<feature type="domain" description="SAV-6107-like HEPN" evidence="1">
    <location>
        <begin position="15"/>
        <end position="104"/>
    </location>
</feature>
<protein>
    <recommendedName>
        <fullName evidence="1">SAV-6107-like HEPN domain-containing protein</fullName>
    </recommendedName>
</protein>
<proteinExistence type="predicted"/>
<evidence type="ECO:0000313" key="2">
    <source>
        <dbReference type="EMBL" id="QNP57033.1"/>
    </source>
</evidence>
<name>A0A7H0H917_9ACTN</name>
<dbReference type="EMBL" id="CP060789">
    <property type="protein sequence ID" value="QNP57033.1"/>
    <property type="molecule type" value="Genomic_DNA"/>
</dbReference>
<dbReference type="Proteomes" id="UP000516117">
    <property type="component" value="Chromosome"/>
</dbReference>
<sequence>MIDLSHARRLVVEADIADLPIERFSGAYRCAEQVALAVVTASPRRGRGRADVWTLLVAAAPELGEWGGYFAAIAPRALAAEAGVRGVVGEREAADLVRDAQQFLLESARWLRLRERDVAGEAG</sequence>
<gene>
    <name evidence="2" type="ORF">H9L22_06890</name>
</gene>
<reference evidence="2 3" key="1">
    <citation type="submission" date="2020-08" db="EMBL/GenBank/DDBJ databases">
        <title>Genome sequence of Tessaracoccus defluvii JCM 17540T.</title>
        <authorList>
            <person name="Hyun D.-W."/>
            <person name="Bae J.-W."/>
        </authorList>
    </citation>
    <scope>NUCLEOTIDE SEQUENCE [LARGE SCALE GENOMIC DNA]</scope>
    <source>
        <strain evidence="2 3">JCM 17540</strain>
    </source>
</reference>
<dbReference type="InterPro" id="IPR040891">
    <property type="entry name" value="HEPN_SAV_6107"/>
</dbReference>
<evidence type="ECO:0000313" key="3">
    <source>
        <dbReference type="Proteomes" id="UP000516117"/>
    </source>
</evidence>
<keyword evidence="3" id="KW-1185">Reference proteome</keyword>
<dbReference type="Pfam" id="PF18726">
    <property type="entry name" value="HEPN_SAV_6107"/>
    <property type="match status" value="1"/>
</dbReference>
<organism evidence="2 3">
    <name type="scientific">Tessaracoccus defluvii</name>
    <dbReference type="NCBI Taxonomy" id="1285901"/>
    <lineage>
        <taxon>Bacteria</taxon>
        <taxon>Bacillati</taxon>
        <taxon>Actinomycetota</taxon>
        <taxon>Actinomycetes</taxon>
        <taxon>Propionibacteriales</taxon>
        <taxon>Propionibacteriaceae</taxon>
        <taxon>Tessaracoccus</taxon>
    </lineage>
</organism>
<evidence type="ECO:0000259" key="1">
    <source>
        <dbReference type="Pfam" id="PF18726"/>
    </source>
</evidence>
<dbReference type="KEGG" id="tdf:H9L22_06890"/>
<accession>A0A7H0H917</accession>
<dbReference type="RefSeq" id="WP_187722132.1">
    <property type="nucleotide sequence ID" value="NZ_BAABBL010000003.1"/>
</dbReference>